<feature type="disulfide bond" evidence="19">
    <location>
        <begin position="1878"/>
        <end position="1887"/>
    </location>
</feature>
<feature type="domain" description="EGF-like" evidence="23">
    <location>
        <begin position="1814"/>
        <end position="1851"/>
    </location>
</feature>
<feature type="disulfide bond" evidence="19">
    <location>
        <begin position="1922"/>
        <end position="1931"/>
    </location>
</feature>
<dbReference type="SMART" id="SM00181">
    <property type="entry name" value="EGF"/>
    <property type="match status" value="30"/>
</dbReference>
<dbReference type="PANTHER" id="PTHR12916:SF4">
    <property type="entry name" value="UNINFLATABLE, ISOFORM C"/>
    <property type="match status" value="1"/>
</dbReference>
<dbReference type="PROSITE" id="PS00022">
    <property type="entry name" value="EGF_1"/>
    <property type="match status" value="24"/>
</dbReference>
<evidence type="ECO:0000313" key="24">
    <source>
        <dbReference type="EMBL" id="KAL0276274.1"/>
    </source>
</evidence>
<dbReference type="InterPro" id="IPR049883">
    <property type="entry name" value="NOTCH1_EGF-like"/>
</dbReference>
<dbReference type="GO" id="GO:0007498">
    <property type="term" value="P:mesoderm development"/>
    <property type="evidence" value="ECO:0007669"/>
    <property type="project" value="UniProtKB-ARBA"/>
</dbReference>
<dbReference type="GO" id="GO:0060255">
    <property type="term" value="P:regulation of macromolecule metabolic process"/>
    <property type="evidence" value="ECO:0007669"/>
    <property type="project" value="UniProtKB-ARBA"/>
</dbReference>
<dbReference type="FunFam" id="2.10.25.10:FF:000208">
    <property type="entry name" value="Crumbs 2, cell polarity complex component"/>
    <property type="match status" value="1"/>
</dbReference>
<feature type="domain" description="EGF-like" evidence="23">
    <location>
        <begin position="660"/>
        <end position="697"/>
    </location>
</feature>
<feature type="disulfide bond" evidence="19">
    <location>
        <begin position="262"/>
        <end position="271"/>
    </location>
</feature>
<feature type="domain" description="EGF-like" evidence="23">
    <location>
        <begin position="1853"/>
        <end position="1888"/>
    </location>
</feature>
<dbReference type="SUPFAM" id="SSF49899">
    <property type="entry name" value="Concanavalin A-like lectins/glucanases"/>
    <property type="match status" value="4"/>
</dbReference>
<feature type="domain" description="EGF-like" evidence="23">
    <location>
        <begin position="737"/>
        <end position="773"/>
    </location>
</feature>
<dbReference type="Pfam" id="PF07645">
    <property type="entry name" value="EGF_CA"/>
    <property type="match status" value="3"/>
</dbReference>
<reference evidence="24" key="1">
    <citation type="journal article" date="2024" name="Gigascience">
        <title>Chromosome-level genome of the poultry shaft louse Menopon gallinae provides insight into the host-switching and adaptive evolution of parasitic lice.</title>
        <authorList>
            <person name="Xu Y."/>
            <person name="Ma L."/>
            <person name="Liu S."/>
            <person name="Liang Y."/>
            <person name="Liu Q."/>
            <person name="He Z."/>
            <person name="Tian L."/>
            <person name="Duan Y."/>
            <person name="Cai W."/>
            <person name="Li H."/>
            <person name="Song F."/>
        </authorList>
    </citation>
    <scope>NUCLEOTIDE SEQUENCE</scope>
    <source>
        <strain evidence="24">Cailab_2023a</strain>
    </source>
</reference>
<keyword evidence="7" id="KW-0964">Secreted</keyword>
<keyword evidence="11 21" id="KW-0732">Signal</keyword>
<feature type="disulfide bond" evidence="19">
    <location>
        <begin position="1857"/>
        <end position="1867"/>
    </location>
</feature>
<feature type="domain" description="Laminin G" evidence="22">
    <location>
        <begin position="1034"/>
        <end position="1206"/>
    </location>
</feature>
<dbReference type="InterPro" id="IPR000742">
    <property type="entry name" value="EGF"/>
</dbReference>
<keyword evidence="12" id="KW-0677">Repeat</keyword>
<dbReference type="FunFam" id="2.10.25.10:FF:000472">
    <property type="entry name" value="Uncharacterized protein, isoform A"/>
    <property type="match status" value="5"/>
</dbReference>
<dbReference type="FunFam" id="2.10.25.10:FF:000122">
    <property type="entry name" value="Protein crumbs homolog 2"/>
    <property type="match status" value="1"/>
</dbReference>
<evidence type="ECO:0000256" key="3">
    <source>
        <dbReference type="ARBA" id="ARBA00004613"/>
    </source>
</evidence>
<dbReference type="GO" id="GO:0008593">
    <property type="term" value="P:regulation of Notch signaling pathway"/>
    <property type="evidence" value="ECO:0007669"/>
    <property type="project" value="UniProtKB-ARBA"/>
</dbReference>
<dbReference type="PRINTS" id="PR01983">
    <property type="entry name" value="NOTCH"/>
</dbReference>
<feature type="domain" description="EGF-like" evidence="23">
    <location>
        <begin position="477"/>
        <end position="510"/>
    </location>
</feature>
<dbReference type="GO" id="GO:0048638">
    <property type="term" value="P:regulation of developmental growth"/>
    <property type="evidence" value="ECO:0007669"/>
    <property type="project" value="UniProtKB-ARBA"/>
</dbReference>
<keyword evidence="8 19" id="KW-0245">EGF-like domain</keyword>
<dbReference type="InterPro" id="IPR018097">
    <property type="entry name" value="EGF_Ca-bd_CS"/>
</dbReference>
<feature type="disulfide bond" evidence="19">
    <location>
        <begin position="1525"/>
        <end position="1534"/>
    </location>
</feature>
<feature type="signal peptide" evidence="21">
    <location>
        <begin position="1"/>
        <end position="29"/>
    </location>
</feature>
<feature type="disulfide bond" evidence="19">
    <location>
        <begin position="578"/>
        <end position="587"/>
    </location>
</feature>
<feature type="domain" description="EGF-like" evidence="23">
    <location>
        <begin position="2049"/>
        <end position="2089"/>
    </location>
</feature>
<feature type="disulfide bond" evidence="19">
    <location>
        <begin position="539"/>
        <end position="548"/>
    </location>
</feature>
<dbReference type="FunFam" id="2.10.25.10:FF:000173">
    <property type="entry name" value="Neurogenic locus notch protein 2"/>
    <property type="match status" value="1"/>
</dbReference>
<dbReference type="GO" id="GO:0002064">
    <property type="term" value="P:epithelial cell development"/>
    <property type="evidence" value="ECO:0007669"/>
    <property type="project" value="UniProtKB-ARBA"/>
</dbReference>
<feature type="disulfide bond" evidence="19">
    <location>
        <begin position="725"/>
        <end position="734"/>
    </location>
</feature>
<feature type="domain" description="EGF-like" evidence="23">
    <location>
        <begin position="623"/>
        <end position="658"/>
    </location>
</feature>
<keyword evidence="6" id="KW-0963">Cytoplasm</keyword>
<dbReference type="GO" id="GO:0051240">
    <property type="term" value="P:positive regulation of multicellular organismal process"/>
    <property type="evidence" value="ECO:0007669"/>
    <property type="project" value="UniProtKB-ARBA"/>
</dbReference>
<dbReference type="GO" id="GO:0009792">
    <property type="term" value="P:embryo development ending in birth or egg hatching"/>
    <property type="evidence" value="ECO:0007669"/>
    <property type="project" value="UniProtKB-ARBA"/>
</dbReference>
<evidence type="ECO:0000259" key="22">
    <source>
        <dbReference type="PROSITE" id="PS50025"/>
    </source>
</evidence>
<keyword evidence="17 19" id="KW-1015">Disulfide bond</keyword>
<feature type="disulfide bond" evidence="19">
    <location>
        <begin position="648"/>
        <end position="657"/>
    </location>
</feature>
<feature type="disulfide bond" evidence="19">
    <location>
        <begin position="941"/>
        <end position="950"/>
    </location>
</feature>
<evidence type="ECO:0000256" key="18">
    <source>
        <dbReference type="ARBA" id="ARBA00023180"/>
    </source>
</evidence>
<dbReference type="InterPro" id="IPR013032">
    <property type="entry name" value="EGF-like_CS"/>
</dbReference>
<dbReference type="GO" id="GO:0010631">
    <property type="term" value="P:epithelial cell migration"/>
    <property type="evidence" value="ECO:0007669"/>
    <property type="project" value="UniProtKB-ARBA"/>
</dbReference>
<evidence type="ECO:0000256" key="1">
    <source>
        <dbReference type="ARBA" id="ARBA00004247"/>
    </source>
</evidence>
<dbReference type="GO" id="GO:0080090">
    <property type="term" value="P:regulation of primary metabolic process"/>
    <property type="evidence" value="ECO:0007669"/>
    <property type="project" value="UniProtKB-ARBA"/>
</dbReference>
<feature type="domain" description="EGF-like" evidence="23">
    <location>
        <begin position="852"/>
        <end position="914"/>
    </location>
</feature>
<dbReference type="GO" id="GO:0048871">
    <property type="term" value="P:multicellular organismal-level homeostasis"/>
    <property type="evidence" value="ECO:0007669"/>
    <property type="project" value="UniProtKB-ARBA"/>
</dbReference>
<feature type="domain" description="EGF-like" evidence="23">
    <location>
        <begin position="775"/>
        <end position="812"/>
    </location>
</feature>
<feature type="domain" description="EGF-like" evidence="23">
    <location>
        <begin position="356"/>
        <end position="393"/>
    </location>
</feature>
<keyword evidence="5" id="KW-1003">Cell membrane</keyword>
<keyword evidence="10 20" id="KW-0812">Transmembrane</keyword>
<feature type="disulfide bond" evidence="19">
    <location>
        <begin position="222"/>
        <end position="231"/>
    </location>
</feature>
<feature type="chain" id="PRO_5043677182" description="CRUMBS" evidence="21">
    <location>
        <begin position="30"/>
        <end position="2165"/>
    </location>
</feature>
<keyword evidence="9" id="KW-0597">Phosphoprotein</keyword>
<dbReference type="GO" id="GO:0048732">
    <property type="term" value="P:gland development"/>
    <property type="evidence" value="ECO:0007669"/>
    <property type="project" value="UniProtKB-ARBA"/>
</dbReference>
<dbReference type="GO" id="GO:0061326">
    <property type="term" value="P:renal tubule development"/>
    <property type="evidence" value="ECO:0007669"/>
    <property type="project" value="UniProtKB-ARBA"/>
</dbReference>
<dbReference type="GO" id="GO:0005509">
    <property type="term" value="F:calcium ion binding"/>
    <property type="evidence" value="ECO:0007669"/>
    <property type="project" value="InterPro"/>
</dbReference>
<dbReference type="FunFam" id="2.10.25.10:FF:000279">
    <property type="entry name" value="Neurogenic locus notch 1"/>
    <property type="match status" value="1"/>
</dbReference>
<evidence type="ECO:0000256" key="13">
    <source>
        <dbReference type="ARBA" id="ARBA00022782"/>
    </source>
</evidence>
<feature type="domain" description="EGF-like" evidence="23">
    <location>
        <begin position="196"/>
        <end position="232"/>
    </location>
</feature>
<dbReference type="GO" id="GO:0060562">
    <property type="term" value="P:epithelial tube morphogenesis"/>
    <property type="evidence" value="ECO:0007669"/>
    <property type="project" value="UniProtKB-ARBA"/>
</dbReference>
<evidence type="ECO:0000256" key="21">
    <source>
        <dbReference type="SAM" id="SignalP"/>
    </source>
</evidence>
<evidence type="ECO:0000256" key="12">
    <source>
        <dbReference type="ARBA" id="ARBA00022737"/>
    </source>
</evidence>
<feature type="disulfide bond" evidence="19">
    <location>
        <begin position="627"/>
        <end position="637"/>
    </location>
</feature>
<feature type="disulfide bond" evidence="19">
    <location>
        <begin position="1022"/>
        <end position="1031"/>
    </location>
</feature>
<dbReference type="PROSITE" id="PS00010">
    <property type="entry name" value="ASX_HYDROXYL"/>
    <property type="match status" value="16"/>
</dbReference>
<dbReference type="GO" id="GO:0022407">
    <property type="term" value="P:regulation of cell-cell adhesion"/>
    <property type="evidence" value="ECO:0007669"/>
    <property type="project" value="UniProtKB-ARBA"/>
</dbReference>
<feature type="domain" description="EGF-like" evidence="23">
    <location>
        <begin position="916"/>
        <end position="951"/>
    </location>
</feature>
<dbReference type="GO" id="GO:0010160">
    <property type="term" value="P:formation of animal organ boundary"/>
    <property type="evidence" value="ECO:0007669"/>
    <property type="project" value="UniProtKB-ARBA"/>
</dbReference>
<evidence type="ECO:0000256" key="7">
    <source>
        <dbReference type="ARBA" id="ARBA00022525"/>
    </source>
</evidence>
<dbReference type="GO" id="GO:0009967">
    <property type="term" value="P:positive regulation of signal transduction"/>
    <property type="evidence" value="ECO:0007669"/>
    <property type="project" value="UniProtKB-ARBA"/>
</dbReference>
<dbReference type="CDD" id="cd00110">
    <property type="entry name" value="LamG"/>
    <property type="match status" value="2"/>
</dbReference>
<dbReference type="GO" id="GO:0048565">
    <property type="term" value="P:digestive tract development"/>
    <property type="evidence" value="ECO:0007669"/>
    <property type="project" value="UniProtKB-ARBA"/>
</dbReference>
<dbReference type="Pfam" id="PF12661">
    <property type="entry name" value="hEGF"/>
    <property type="match status" value="2"/>
</dbReference>
<feature type="domain" description="EGF-like" evidence="23">
    <location>
        <begin position="1891"/>
        <end position="1932"/>
    </location>
</feature>
<evidence type="ECO:0000256" key="9">
    <source>
        <dbReference type="ARBA" id="ARBA00022553"/>
    </source>
</evidence>
<comment type="caution">
    <text evidence="24">The sequence shown here is derived from an EMBL/GenBank/DDBJ whole genome shotgun (WGS) entry which is preliminary data.</text>
</comment>
<dbReference type="GO" id="GO:0030182">
    <property type="term" value="P:neuron differentiation"/>
    <property type="evidence" value="ECO:0007669"/>
    <property type="project" value="UniProtKB-ARBA"/>
</dbReference>
<dbReference type="Gene3D" id="2.60.120.200">
    <property type="match status" value="4"/>
</dbReference>
<feature type="disulfide bond" evidence="19">
    <location>
        <begin position="1841"/>
        <end position="1850"/>
    </location>
</feature>
<dbReference type="Pfam" id="PF00008">
    <property type="entry name" value="EGF"/>
    <property type="match status" value="16"/>
</dbReference>
<feature type="domain" description="EGF-like" evidence="23">
    <location>
        <begin position="276"/>
        <end position="315"/>
    </location>
</feature>
<protein>
    <recommendedName>
        <fullName evidence="25">CRUMBS</fullName>
    </recommendedName>
</protein>
<accession>A0AAW2I291</accession>
<dbReference type="PANTHER" id="PTHR12916">
    <property type="entry name" value="CYTOCHROME C OXIDASE POLYPEPTIDE VIC-2"/>
    <property type="match status" value="1"/>
</dbReference>
<comment type="subcellular location">
    <subcellularLocation>
        <location evidence="1">Apical cell membrane</location>
        <topology evidence="1">Single-pass type I membrane protein</topology>
    </subcellularLocation>
    <subcellularLocation>
        <location evidence="2">Cytoplasm</location>
    </subcellularLocation>
    <subcellularLocation>
        <location evidence="3">Secreted</location>
    </subcellularLocation>
</comment>
<dbReference type="InterPro" id="IPR001881">
    <property type="entry name" value="EGF-like_Ca-bd_dom"/>
</dbReference>
<dbReference type="GO" id="GO:0051093">
    <property type="term" value="P:negative regulation of developmental process"/>
    <property type="evidence" value="ECO:0007669"/>
    <property type="project" value="UniProtKB-ARBA"/>
</dbReference>
<dbReference type="GO" id="GO:0048568">
    <property type="term" value="P:embryonic organ development"/>
    <property type="evidence" value="ECO:0007669"/>
    <property type="project" value="UniProtKB-ARBA"/>
</dbReference>
<feature type="disulfide bond" evidence="19">
    <location>
        <begin position="1995"/>
        <end position="2004"/>
    </location>
</feature>
<dbReference type="GO" id="GO:0005911">
    <property type="term" value="C:cell-cell junction"/>
    <property type="evidence" value="ECO:0007669"/>
    <property type="project" value="UniProtKB-ARBA"/>
</dbReference>
<keyword evidence="4" id="KW-0217">Developmental protein</keyword>
<feature type="domain" description="Laminin G" evidence="22">
    <location>
        <begin position="1251"/>
        <end position="1503"/>
    </location>
</feature>
<dbReference type="GO" id="GO:0009986">
    <property type="term" value="C:cell surface"/>
    <property type="evidence" value="ECO:0007669"/>
    <property type="project" value="UniProtKB-ARBA"/>
</dbReference>
<keyword evidence="13" id="KW-0221">Differentiation</keyword>
<feature type="domain" description="EGF-like" evidence="23">
    <location>
        <begin position="1499"/>
        <end position="1535"/>
    </location>
</feature>
<dbReference type="SMART" id="SM00282">
    <property type="entry name" value="LamG"/>
    <property type="match status" value="3"/>
</dbReference>
<evidence type="ECO:0000256" key="19">
    <source>
        <dbReference type="PROSITE-ProRule" id="PRU00076"/>
    </source>
</evidence>
<feature type="domain" description="EGF-like" evidence="23">
    <location>
        <begin position="235"/>
        <end position="272"/>
    </location>
</feature>
<dbReference type="Gene3D" id="2.10.25.10">
    <property type="entry name" value="Laminin"/>
    <property type="match status" value="30"/>
</dbReference>
<dbReference type="CDD" id="cd00054">
    <property type="entry name" value="EGF_CA"/>
    <property type="match status" value="19"/>
</dbReference>
<dbReference type="EMBL" id="JARGDH010000002">
    <property type="protein sequence ID" value="KAL0276274.1"/>
    <property type="molecule type" value="Genomic_DNA"/>
</dbReference>
<dbReference type="FunFam" id="2.10.25.10:FF:000565">
    <property type="entry name" value="Predicted protein"/>
    <property type="match status" value="1"/>
</dbReference>
<dbReference type="GO" id="GO:0048608">
    <property type="term" value="P:reproductive structure development"/>
    <property type="evidence" value="ECO:0007669"/>
    <property type="project" value="UniProtKB-ARBA"/>
</dbReference>
<feature type="domain" description="EGF-like" evidence="23">
    <location>
        <begin position="513"/>
        <end position="549"/>
    </location>
</feature>
<keyword evidence="18" id="KW-0325">Glycoprotein</keyword>
<feature type="domain" description="EGF-like" evidence="23">
    <location>
        <begin position="395"/>
        <end position="431"/>
    </location>
</feature>
<feature type="domain" description="EGF-like" evidence="23">
    <location>
        <begin position="1208"/>
        <end position="1244"/>
    </location>
</feature>
<feature type="domain" description="EGF-like" evidence="23">
    <location>
        <begin position="991"/>
        <end position="1032"/>
    </location>
</feature>
<feature type="domain" description="EGF-like" evidence="23">
    <location>
        <begin position="551"/>
        <end position="588"/>
    </location>
</feature>
<feature type="disulfide bond" evidence="19">
    <location>
        <begin position="305"/>
        <end position="314"/>
    </location>
</feature>
<dbReference type="FunFam" id="2.10.25.10:FF:000425">
    <property type="entry name" value="Eyes shut homolog"/>
    <property type="match status" value="1"/>
</dbReference>
<name>A0AAW2I291_9NEOP</name>
<dbReference type="InterPro" id="IPR013320">
    <property type="entry name" value="ConA-like_dom_sf"/>
</dbReference>
<evidence type="ECO:0000256" key="11">
    <source>
        <dbReference type="ARBA" id="ARBA00022729"/>
    </source>
</evidence>
<gene>
    <name evidence="24" type="ORF">PYX00_003883</name>
</gene>
<dbReference type="GO" id="GO:0048598">
    <property type="term" value="P:embryonic morphogenesis"/>
    <property type="evidence" value="ECO:0007669"/>
    <property type="project" value="UniProtKB-ARBA"/>
</dbReference>
<dbReference type="GO" id="GO:0051241">
    <property type="term" value="P:negative regulation of multicellular organismal process"/>
    <property type="evidence" value="ECO:0007669"/>
    <property type="project" value="UniProtKB-ARBA"/>
</dbReference>
<dbReference type="FunFam" id="2.10.25.10:FF:000252">
    <property type="entry name" value="Crumbs homolog 1 (Drosophila)"/>
    <property type="match status" value="1"/>
</dbReference>
<dbReference type="GO" id="GO:0007548">
    <property type="term" value="P:sex differentiation"/>
    <property type="evidence" value="ECO:0007669"/>
    <property type="project" value="UniProtKB-ARBA"/>
</dbReference>
<evidence type="ECO:0000256" key="17">
    <source>
        <dbReference type="ARBA" id="ARBA00023157"/>
    </source>
</evidence>
<dbReference type="InterPro" id="IPR000152">
    <property type="entry name" value="EGF-type_Asp/Asn_hydroxyl_site"/>
</dbReference>
<feature type="disulfide bond" evidence="19">
    <location>
        <begin position="421"/>
        <end position="430"/>
    </location>
</feature>
<evidence type="ECO:0000256" key="14">
    <source>
        <dbReference type="ARBA" id="ARBA00022837"/>
    </source>
</evidence>
<proteinExistence type="predicted"/>
<dbReference type="FunFam" id="2.10.25.10:FF:000080">
    <property type="entry name" value="Neurogenic locus notch 1"/>
    <property type="match status" value="1"/>
</dbReference>
<dbReference type="InterPro" id="IPR001791">
    <property type="entry name" value="Laminin_G"/>
</dbReference>
<feature type="domain" description="EGF-like" evidence="23">
    <location>
        <begin position="433"/>
        <end position="473"/>
    </location>
</feature>
<feature type="domain" description="EGF-like" evidence="23">
    <location>
        <begin position="814"/>
        <end position="850"/>
    </location>
</feature>
<feature type="domain" description="EGF-like" evidence="23">
    <location>
        <begin position="1969"/>
        <end position="2005"/>
    </location>
</feature>
<evidence type="ECO:0000256" key="2">
    <source>
        <dbReference type="ARBA" id="ARBA00004496"/>
    </source>
</evidence>
<evidence type="ECO:0000256" key="10">
    <source>
        <dbReference type="ARBA" id="ARBA00022692"/>
    </source>
</evidence>
<dbReference type="PROSITE" id="PS01187">
    <property type="entry name" value="EGF_CA"/>
    <property type="match status" value="10"/>
</dbReference>
<feature type="disulfide bond" evidence="19">
    <location>
        <begin position="1802"/>
        <end position="1811"/>
    </location>
</feature>
<evidence type="ECO:0008006" key="25">
    <source>
        <dbReference type="Google" id="ProtNLM"/>
    </source>
</evidence>
<keyword evidence="14" id="KW-0106">Calcium</keyword>
<feature type="disulfide bond" evidence="19">
    <location>
        <begin position="763"/>
        <end position="772"/>
    </location>
</feature>
<dbReference type="PROSITE" id="PS50025">
    <property type="entry name" value="LAM_G_DOMAIN"/>
    <property type="match status" value="3"/>
</dbReference>
<sequence>MILIKFKCLFALCLLKVAFIIHLIPFAASDDFKEGFFNGSSYVRLNTPISLYEHIGLSFKSCHGGKLFEQTTNGNTISLQVQPEGLLFQSKISGKNYEVRMPARLLNNEWHVVNLIYRLGNLTLYAGGHQQVIANKTFNAEILQSNLTSKNSVLEVGDGFIGCILEGPSLVFTPQNLMSVNVLWASCPLYAVSCPKMDPCSADVCMSRGICISKNDQFECICTPRYSGINCEVDNGSPCEKGVCTNGARCIEDRMGNYTCVCDPTHMGIHCELKSGALPCDSNPCQANGTCRVMPTSPDHPECVCLPGFRGQFCEINIDECLSNPCKNGGTCTDGINNYTCHCGRLGYTGVHCEVNINECESVNPCLNQGTCFDNYGGYTCQCPSGFGGHNCELNLNECSSGPCQNGGQCIDRIGGYECNCRPGFAGTNCENNIDECAEEPPPCIPDYDCIDGIASYACVCKPGYEGVPPNCTQLEGYSSCPENVCKNGGTCFMSAERFICVCPVGFTGTSCENNECSPNYCLNGGTCIGVLNGYSCICPERYFGDNCENDQNPCLSQPCLNKGVCYPKNEQEYYCDCLTGFEGINCEIVKADCVGSSCSEEQICPDGSRRNASCATGSGKSLPDPCSSNPCNNGTCQSNGESYTCICQEGITGANCETDINECNENRTICNNGICINTIGGYQCFCKPGYAGNQCDIDIDECLSKPCKHGAKCENKINAYNCICTPGYTGKECDIDIDECMSNPCQNGGSCKDEVAGFTCVCPPGLTGAVCETNIDDCEPQPCKNGGQCIDGINTFQCNCSDTGYYGPHCEHNIDDCVSNPCVNDAECIDLVKGYHCKCHLGYKGINCEIDINECEVFPCQNGGTCLEHSNQTLYELANNISLPDFFSSKFDYKRANGYECVCVTGTVGVNCEKDINECESNPCHFGSCKDEIGGYKCECEDGYEGEFCESEINECERYRPCVNGTCSDRKNDYYCDCTYGFGGKNCSVELIGCAKNNCANNGICLPYLENETEHKFNCTCPNGFHGKLCEKSTTMSLSGSSQVLINTTREEGYDIQFRFKTTLPNGLLAIGKGLTFYILELVNGRLNLRSSLLNKWEGVFVGSGLNDSKWQKVFVAINASHLVLAANEEQTIYPNNLNDANTSHTSFPTTYLGNITYLRSLTNGRSSFIGCIEDVQVNGEWVIPEDSQEMSKAPIILSGIEAGCPREEQCYPNPCRNGGHCTDLWSDFNCSCERPFLGHTCQYNLTAGTFGHENITSSYVTVAVNETTERAVRNIVDISMFIRTRQERGLIFYLGSKPGSLPYKEETFILAQLEGGELRVRIQFAGNQESYSVVGVKLDNGYNHLIQIIRNSTAVQFRINNTEYFRNTIGASEHLKVKVLYLGGMPNQSPLFDQESRKENNITTKDVSKLSRMRRQFDPAPASRSAIMQDARMKIEIKPEIPFVNFKGIIQDVQISNGSRPNWVVEFFPLQVKDLEVPPSFGEVSFDSNTVLEGEVSDDTCRSNPCLHNGSCYITWNDYSCVCPRGYIGKSCQEMEFCQLQDCPTGSTCRNLDDGYECVANVTLRGKKESVLSYRLEGNSKPRNFEDVYLDLVNILFRTRTGGTLLHISSENKYYFSVSTHNDEVIIIWKLGETQGEKIRFKAGTDGKWTSIYLKMENDMLIGGSVDNIDPEFTVNNFPTEKWRSMLKTGRVLLGGVEDDFRAEDIGSVSTNSVDMGKSNEILDEPYKGCLGEVRIGHLLLPFFTPKYLYNENFTAKNYFALDILPVKLMGEMGCILCFNEECKNGGKCMDENVTYACECPVGYAEEDCSRDIDWCAGEVQCKNGATCVDGIANFTCVCQYGFTGALCEINIDECASNPCVNGECVDEIGAFRCICNESYTGERCENLKIITCDDQPCKSGSSCSNVFNKATGDNYTCNCAAGYVGRLCDVPFCEEKECVNGECDSMTDVPMCVCKPGYEGQFCEKNIDECASMPCENGGECIDKINGFDCRCKVGFEGETCELDVNECQTGEAICGDGICNNTYGSYKCICEPKGEEKMCGKNCNITDPCYMFNPCENGGTCMEKCTDVPLYDCLCIKGFTGDNCTEPDEGEGTSPADIAIIVGPIVAFLLLAGGVGLSIFIMMARKKRATRGTYSPSQQEYCNPRVEMDNVLKPPPEERLI</sequence>
<evidence type="ECO:0000256" key="16">
    <source>
        <dbReference type="ARBA" id="ARBA00023136"/>
    </source>
</evidence>
<feature type="disulfide bond" evidence="19">
    <location>
        <begin position="840"/>
        <end position="849"/>
    </location>
</feature>
<feature type="disulfide bond" evidence="19">
    <location>
        <begin position="1957"/>
        <end position="1966"/>
    </location>
</feature>
<dbReference type="PROSITE" id="PS50026">
    <property type="entry name" value="EGF_3"/>
    <property type="match status" value="29"/>
</dbReference>
<feature type="transmembrane region" description="Helical" evidence="20">
    <location>
        <begin position="2102"/>
        <end position="2125"/>
    </location>
</feature>
<evidence type="ECO:0000256" key="20">
    <source>
        <dbReference type="SAM" id="Phobius"/>
    </source>
</evidence>
<dbReference type="PROSITE" id="PS01186">
    <property type="entry name" value="EGF_2"/>
    <property type="match status" value="19"/>
</dbReference>
<feature type="disulfide bond" evidence="19">
    <location>
        <begin position="2079"/>
        <end position="2088"/>
    </location>
</feature>
<dbReference type="SUPFAM" id="SSF57196">
    <property type="entry name" value="EGF/Laminin"/>
    <property type="match status" value="19"/>
</dbReference>
<dbReference type="GO" id="GO:0008347">
    <property type="term" value="P:glial cell migration"/>
    <property type="evidence" value="ECO:0007669"/>
    <property type="project" value="UniProtKB-ARBA"/>
</dbReference>
<dbReference type="GO" id="GO:0048592">
    <property type="term" value="P:eye morphogenesis"/>
    <property type="evidence" value="ECO:0007669"/>
    <property type="project" value="UniProtKB-ARBA"/>
</dbReference>
<feature type="disulfide bond" evidence="19">
    <location>
        <begin position="904"/>
        <end position="913"/>
    </location>
</feature>
<dbReference type="GO" id="GO:0016324">
    <property type="term" value="C:apical plasma membrane"/>
    <property type="evidence" value="ECO:0007669"/>
    <property type="project" value="UniProtKB-SubCell"/>
</dbReference>
<dbReference type="PRINTS" id="PR00010">
    <property type="entry name" value="EGFBLOOD"/>
</dbReference>
<feature type="disulfide bond" evidence="19">
    <location>
        <begin position="687"/>
        <end position="696"/>
    </location>
</feature>
<dbReference type="GO" id="GO:0003008">
    <property type="term" value="P:system process"/>
    <property type="evidence" value="ECO:0007669"/>
    <property type="project" value="UniProtKB-ARBA"/>
</dbReference>
<keyword evidence="15 20" id="KW-1133">Transmembrane helix</keyword>
<dbReference type="GO" id="GO:0051049">
    <property type="term" value="P:regulation of transport"/>
    <property type="evidence" value="ECO:0007669"/>
    <property type="project" value="UniProtKB-ARBA"/>
</dbReference>
<feature type="disulfide bond" evidence="19">
    <location>
        <begin position="383"/>
        <end position="392"/>
    </location>
</feature>
<feature type="domain" description="EGF-like" evidence="23">
    <location>
        <begin position="953"/>
        <end position="989"/>
    </location>
</feature>
<organism evidence="24">
    <name type="scientific">Menopon gallinae</name>
    <name type="common">poultry shaft louse</name>
    <dbReference type="NCBI Taxonomy" id="328185"/>
    <lineage>
        <taxon>Eukaryota</taxon>
        <taxon>Metazoa</taxon>
        <taxon>Ecdysozoa</taxon>
        <taxon>Arthropoda</taxon>
        <taxon>Hexapoda</taxon>
        <taxon>Insecta</taxon>
        <taxon>Pterygota</taxon>
        <taxon>Neoptera</taxon>
        <taxon>Paraneoptera</taxon>
        <taxon>Psocodea</taxon>
        <taxon>Troctomorpha</taxon>
        <taxon>Phthiraptera</taxon>
        <taxon>Amblycera</taxon>
        <taxon>Menoponidae</taxon>
        <taxon>Menopon</taxon>
    </lineage>
</organism>
<dbReference type="FunFam" id="2.60.120.200:FF:000143">
    <property type="entry name" value="Crumbs, isoform D"/>
    <property type="match status" value="1"/>
</dbReference>
<dbReference type="FunFam" id="2.10.25.10:FF:000004">
    <property type="entry name" value="Neurogenic locus notch 1"/>
    <property type="match status" value="2"/>
</dbReference>
<comment type="caution">
    <text evidence="19">Lacks conserved residue(s) required for the propagation of feature annotation.</text>
</comment>
<feature type="domain" description="EGF-like" evidence="23">
    <location>
        <begin position="1778"/>
        <end position="1812"/>
    </location>
</feature>
<dbReference type="Pfam" id="PF02210">
    <property type="entry name" value="Laminin_G_2"/>
    <property type="match status" value="1"/>
</dbReference>
<evidence type="ECO:0000256" key="8">
    <source>
        <dbReference type="ARBA" id="ARBA00022536"/>
    </source>
</evidence>
<feature type="domain" description="EGF-like" evidence="23">
    <location>
        <begin position="699"/>
        <end position="735"/>
    </location>
</feature>
<feature type="domain" description="Laminin G" evidence="22">
    <location>
        <begin position="1563"/>
        <end position="1777"/>
    </location>
</feature>
<dbReference type="SUPFAM" id="SSF57184">
    <property type="entry name" value="Growth factor receptor domain"/>
    <property type="match status" value="4"/>
</dbReference>
<feature type="disulfide bond" evidence="19">
    <location>
        <begin position="920"/>
        <end position="930"/>
    </location>
</feature>
<evidence type="ECO:0000256" key="5">
    <source>
        <dbReference type="ARBA" id="ARBA00022475"/>
    </source>
</evidence>
<feature type="disulfide bond" evidence="19">
    <location>
        <begin position="1234"/>
        <end position="1243"/>
    </location>
</feature>
<keyword evidence="16 20" id="KW-0472">Membrane</keyword>
<dbReference type="GO" id="GO:0005737">
    <property type="term" value="C:cytoplasm"/>
    <property type="evidence" value="ECO:0007669"/>
    <property type="project" value="UniProtKB-SubCell"/>
</dbReference>
<dbReference type="GO" id="GO:0005576">
    <property type="term" value="C:extracellular region"/>
    <property type="evidence" value="ECO:0007669"/>
    <property type="project" value="UniProtKB-SubCell"/>
</dbReference>
<dbReference type="Pfam" id="PF00054">
    <property type="entry name" value="Laminin_G_1"/>
    <property type="match status" value="2"/>
</dbReference>
<dbReference type="SMART" id="SM00179">
    <property type="entry name" value="EGF_CA"/>
    <property type="match status" value="26"/>
</dbReference>
<evidence type="ECO:0000256" key="6">
    <source>
        <dbReference type="ARBA" id="ARBA00022490"/>
    </source>
</evidence>
<evidence type="ECO:0000259" key="23">
    <source>
        <dbReference type="PROSITE" id="PS50026"/>
    </source>
</evidence>
<evidence type="ECO:0000256" key="15">
    <source>
        <dbReference type="ARBA" id="ARBA00022989"/>
    </source>
</evidence>
<evidence type="ECO:0000256" key="4">
    <source>
        <dbReference type="ARBA" id="ARBA00022473"/>
    </source>
</evidence>
<feature type="disulfide bond" evidence="19">
    <location>
        <begin position="979"/>
        <end position="988"/>
    </location>
</feature>
<dbReference type="InterPro" id="IPR009030">
    <property type="entry name" value="Growth_fac_rcpt_cys_sf"/>
</dbReference>
<feature type="domain" description="EGF-like" evidence="23">
    <location>
        <begin position="1937"/>
        <end position="1967"/>
    </location>
</feature>
<feature type="domain" description="EGF-like" evidence="23">
    <location>
        <begin position="317"/>
        <end position="354"/>
    </location>
</feature>